<protein>
    <submittedName>
        <fullName evidence="1">Uncharacterized protein</fullName>
    </submittedName>
</protein>
<sequence length="166" mass="18734">MWGELGPKSRSLSGYIRDVLQYNQLWEKLIDPNLAVIEQHDSDIHYMILNGRSFFFSWDGRLGLCLGNTRRGDSVVILDGCSTPFVIRENPEAFGTLKEWLKQGKTWVFVGECYPQGAMNVAGFSDWGWHDLLSKDYGLESNHRPAVMDDGSIVIGSYPGKVFKLG</sequence>
<organism evidence="1 2">
    <name type="scientific">Setomelanomma holmii</name>
    <dbReference type="NCBI Taxonomy" id="210430"/>
    <lineage>
        <taxon>Eukaryota</taxon>
        <taxon>Fungi</taxon>
        <taxon>Dikarya</taxon>
        <taxon>Ascomycota</taxon>
        <taxon>Pezizomycotina</taxon>
        <taxon>Dothideomycetes</taxon>
        <taxon>Pleosporomycetidae</taxon>
        <taxon>Pleosporales</taxon>
        <taxon>Pleosporineae</taxon>
        <taxon>Phaeosphaeriaceae</taxon>
        <taxon>Setomelanomma</taxon>
    </lineage>
</organism>
<accession>A0A9P4H3U6</accession>
<reference evidence="1" key="1">
    <citation type="journal article" date="2020" name="Stud. Mycol.">
        <title>101 Dothideomycetes genomes: a test case for predicting lifestyles and emergence of pathogens.</title>
        <authorList>
            <person name="Haridas S."/>
            <person name="Albert R."/>
            <person name="Binder M."/>
            <person name="Bloem J."/>
            <person name="Labutti K."/>
            <person name="Salamov A."/>
            <person name="Andreopoulos B."/>
            <person name="Baker S."/>
            <person name="Barry K."/>
            <person name="Bills G."/>
            <person name="Bluhm B."/>
            <person name="Cannon C."/>
            <person name="Castanera R."/>
            <person name="Culley D."/>
            <person name="Daum C."/>
            <person name="Ezra D."/>
            <person name="Gonzalez J."/>
            <person name="Henrissat B."/>
            <person name="Kuo A."/>
            <person name="Liang C."/>
            <person name="Lipzen A."/>
            <person name="Lutzoni F."/>
            <person name="Magnuson J."/>
            <person name="Mondo S."/>
            <person name="Nolan M."/>
            <person name="Ohm R."/>
            <person name="Pangilinan J."/>
            <person name="Park H.-J."/>
            <person name="Ramirez L."/>
            <person name="Alfaro M."/>
            <person name="Sun H."/>
            <person name="Tritt A."/>
            <person name="Yoshinaga Y."/>
            <person name="Zwiers L.-H."/>
            <person name="Turgeon B."/>
            <person name="Goodwin S."/>
            <person name="Spatafora J."/>
            <person name="Crous P."/>
            <person name="Grigoriev I."/>
        </authorList>
    </citation>
    <scope>NUCLEOTIDE SEQUENCE</scope>
    <source>
        <strain evidence="1">CBS 110217</strain>
    </source>
</reference>
<evidence type="ECO:0000313" key="1">
    <source>
        <dbReference type="EMBL" id="KAF2026944.1"/>
    </source>
</evidence>
<proteinExistence type="predicted"/>
<name>A0A9P4H3U6_9PLEO</name>
<dbReference type="Pfam" id="PF26639">
    <property type="entry name" value="Het-6_barrel"/>
    <property type="match status" value="1"/>
</dbReference>
<evidence type="ECO:0000313" key="2">
    <source>
        <dbReference type="Proteomes" id="UP000799777"/>
    </source>
</evidence>
<dbReference type="EMBL" id="ML978234">
    <property type="protein sequence ID" value="KAF2026944.1"/>
    <property type="molecule type" value="Genomic_DNA"/>
</dbReference>
<keyword evidence="2" id="KW-1185">Reference proteome</keyword>
<dbReference type="Proteomes" id="UP000799777">
    <property type="component" value="Unassembled WGS sequence"/>
</dbReference>
<comment type="caution">
    <text evidence="1">The sequence shown here is derived from an EMBL/GenBank/DDBJ whole genome shotgun (WGS) entry which is preliminary data.</text>
</comment>
<dbReference type="AlphaFoldDB" id="A0A9P4H3U6"/>
<gene>
    <name evidence="1" type="ORF">EK21DRAFT_91953</name>
</gene>